<dbReference type="Proteomes" id="UP000316270">
    <property type="component" value="Chromosome 15"/>
</dbReference>
<dbReference type="OrthoDB" id="20872at2759"/>
<evidence type="ECO:0000313" key="2">
    <source>
        <dbReference type="EMBL" id="QDS76637.1"/>
    </source>
</evidence>
<name>A0A517LLX6_9PEZI</name>
<dbReference type="AlphaFoldDB" id="A0A517LLX6"/>
<proteinExistence type="predicted"/>
<protein>
    <recommendedName>
        <fullName evidence="1">Heterokaryon incompatibility domain-containing protein</fullName>
    </recommendedName>
</protein>
<dbReference type="EMBL" id="CP042199">
    <property type="protein sequence ID" value="QDS76637.1"/>
    <property type="molecule type" value="Genomic_DNA"/>
</dbReference>
<sequence>MWLLNAETLKLEEFLDDRRIKRQYAILSHTWEDEEVSFDEIHLEAAKSKKGYDKIRKTCRQAVADGLKYAWVDTCCIDKRSSAELSESINSMYRYYYNAHVCYAYLSDLAPGTGSPMTRRLRDCRWFKRGWTLQELVAPRSVTFYDSEWNAIASRTALSKALANITHIKQSVLVDREELWNTSVATRMSWASTRNTTREEDIAYSLLGLFDVNMPLLYGEGSKAFKRLQEEIIKTWDRVDHSILAHGASYHGSGHLLASSPAEFLPRHCDPHLNRGNRAINSWPLACDDTFVLTNRGLTMTALARAVPNEILDASPSDASSSMLFHERDQSSMTNILEYQGSARRQDERLLVVLKCGYSDSREMLAMYVRRRPRFDYLQTDACEDTLYEFEGQYDLVQKDAVHEFKWATLTIARTRFRWSLPSGIAILWKSRTCSVKEATPAGAWKLNYGQQLLMVTAQRSTGELLIERHERRHRWQDQDFTIAVEPILHGLHGKQPYLQVRTLGDVLDIHSSANHNVPVRGYTELVISVRMTYTTNRIVWFLTIDDPDSEARRYLSLKTDNEMRDDECLRELSQDERNKDNF</sequence>
<dbReference type="STRING" id="50376.A0A517LLX6"/>
<dbReference type="PANTHER" id="PTHR10622">
    <property type="entry name" value="HET DOMAIN-CONTAINING PROTEIN"/>
    <property type="match status" value="1"/>
</dbReference>
<evidence type="ECO:0000313" key="3">
    <source>
        <dbReference type="Proteomes" id="UP000316270"/>
    </source>
</evidence>
<dbReference type="InterPro" id="IPR010730">
    <property type="entry name" value="HET"/>
</dbReference>
<keyword evidence="3" id="KW-1185">Reference proteome</keyword>
<organism evidence="2 3">
    <name type="scientific">Venturia effusa</name>
    <dbReference type="NCBI Taxonomy" id="50376"/>
    <lineage>
        <taxon>Eukaryota</taxon>
        <taxon>Fungi</taxon>
        <taxon>Dikarya</taxon>
        <taxon>Ascomycota</taxon>
        <taxon>Pezizomycotina</taxon>
        <taxon>Dothideomycetes</taxon>
        <taxon>Pleosporomycetidae</taxon>
        <taxon>Venturiales</taxon>
        <taxon>Venturiaceae</taxon>
        <taxon>Venturia</taxon>
    </lineage>
</organism>
<dbReference type="Pfam" id="PF06985">
    <property type="entry name" value="HET"/>
    <property type="match status" value="1"/>
</dbReference>
<feature type="domain" description="Heterokaryon incompatibility" evidence="1">
    <location>
        <begin position="24"/>
        <end position="119"/>
    </location>
</feature>
<accession>A0A517LLX6</accession>
<evidence type="ECO:0000259" key="1">
    <source>
        <dbReference type="Pfam" id="PF06985"/>
    </source>
</evidence>
<dbReference type="PANTHER" id="PTHR10622:SF10">
    <property type="entry name" value="HET DOMAIN-CONTAINING PROTEIN"/>
    <property type="match status" value="1"/>
</dbReference>
<gene>
    <name evidence="2" type="ORF">FKW77_007995</name>
</gene>
<reference evidence="2 3" key="1">
    <citation type="submission" date="2019-07" db="EMBL/GenBank/DDBJ databases">
        <title>Finished genome of Venturia effusa.</title>
        <authorList>
            <person name="Young C.A."/>
            <person name="Cox M.P."/>
            <person name="Ganley A.R.D."/>
            <person name="David W.J."/>
        </authorList>
    </citation>
    <scope>NUCLEOTIDE SEQUENCE [LARGE SCALE GENOMIC DNA]</scope>
    <source>
        <strain evidence="3">albino</strain>
    </source>
</reference>